<accession>A0A3B0RY88</accession>
<dbReference type="EMBL" id="UOEG01000023">
    <property type="protein sequence ID" value="VAV88295.1"/>
    <property type="molecule type" value="Genomic_DNA"/>
</dbReference>
<dbReference type="InterPro" id="IPR025966">
    <property type="entry name" value="OppC_N"/>
</dbReference>
<gene>
    <name evidence="3" type="ORF">MNBD_ALPHA07-334</name>
</gene>
<feature type="compositionally biased region" description="Pro residues" evidence="1">
    <location>
        <begin position="1"/>
        <end position="10"/>
    </location>
</feature>
<reference evidence="3" key="1">
    <citation type="submission" date="2018-06" db="EMBL/GenBank/DDBJ databases">
        <authorList>
            <person name="Zhirakovskaya E."/>
        </authorList>
    </citation>
    <scope>NUCLEOTIDE SEQUENCE</scope>
</reference>
<evidence type="ECO:0000313" key="3">
    <source>
        <dbReference type="EMBL" id="VAV88295.1"/>
    </source>
</evidence>
<evidence type="ECO:0000259" key="2">
    <source>
        <dbReference type="Pfam" id="PF12911"/>
    </source>
</evidence>
<dbReference type="AlphaFoldDB" id="A0A3B0RY88"/>
<evidence type="ECO:0000256" key="1">
    <source>
        <dbReference type="SAM" id="MobiDB-lite"/>
    </source>
</evidence>
<dbReference type="Pfam" id="PF12911">
    <property type="entry name" value="OppC_N"/>
    <property type="match status" value="1"/>
</dbReference>
<name>A0A3B0RY88_9ZZZZ</name>
<feature type="domain" description="Oligopeptide transport permease C-like N-terminal" evidence="2">
    <location>
        <begin position="25"/>
        <end position="51"/>
    </location>
</feature>
<organism evidence="3">
    <name type="scientific">hydrothermal vent metagenome</name>
    <dbReference type="NCBI Taxonomy" id="652676"/>
    <lineage>
        <taxon>unclassified sequences</taxon>
        <taxon>metagenomes</taxon>
        <taxon>ecological metagenomes</taxon>
    </lineage>
</organism>
<feature type="non-terminal residue" evidence="3">
    <location>
        <position position="51"/>
    </location>
</feature>
<protein>
    <submittedName>
        <fullName evidence="3">Oligopeptide transport system permease protein OppC (TC 3.A.1.5.1)</fullName>
    </submittedName>
</protein>
<sequence>MTEPLTPPPIIGALTDSGPTAPPRSHWRDVWDQFKHHRGALIGGVIFFTII</sequence>
<feature type="region of interest" description="Disordered" evidence="1">
    <location>
        <begin position="1"/>
        <end position="24"/>
    </location>
</feature>
<dbReference type="GO" id="GO:0005886">
    <property type="term" value="C:plasma membrane"/>
    <property type="evidence" value="ECO:0007669"/>
    <property type="project" value="UniProtKB-SubCell"/>
</dbReference>
<proteinExistence type="predicted"/>